<proteinExistence type="inferred from homology"/>
<protein>
    <submittedName>
        <fullName evidence="4">Unannotated protein</fullName>
    </submittedName>
</protein>
<comment type="similarity">
    <text evidence="1">Belongs to the bacterial solute-binding protein 1 family.</text>
</comment>
<dbReference type="EMBL" id="CAESAB010000006">
    <property type="protein sequence ID" value="CAB4332206.1"/>
    <property type="molecule type" value="Genomic_DNA"/>
</dbReference>
<dbReference type="Gene3D" id="3.40.190.10">
    <property type="entry name" value="Periplasmic binding protein-like II"/>
    <property type="match status" value="1"/>
</dbReference>
<dbReference type="SUPFAM" id="SSF53850">
    <property type="entry name" value="Periplasmic binding protein-like II"/>
    <property type="match status" value="1"/>
</dbReference>
<dbReference type="GO" id="GO:0042956">
    <property type="term" value="P:maltodextrin transmembrane transport"/>
    <property type="evidence" value="ECO:0007669"/>
    <property type="project" value="TreeGrafter"/>
</dbReference>
<dbReference type="GO" id="GO:1901982">
    <property type="term" value="F:maltose binding"/>
    <property type="evidence" value="ECO:0007669"/>
    <property type="project" value="TreeGrafter"/>
</dbReference>
<name>A0A6J5YRJ8_9ZZZZ</name>
<keyword evidence="2" id="KW-0813">Transport</keyword>
<evidence type="ECO:0000256" key="1">
    <source>
        <dbReference type="ARBA" id="ARBA00008520"/>
    </source>
</evidence>
<evidence type="ECO:0000313" key="4">
    <source>
        <dbReference type="EMBL" id="CAB4332206.1"/>
    </source>
</evidence>
<evidence type="ECO:0000256" key="2">
    <source>
        <dbReference type="ARBA" id="ARBA00022448"/>
    </source>
</evidence>
<dbReference type="GO" id="GO:0015768">
    <property type="term" value="P:maltose transport"/>
    <property type="evidence" value="ECO:0007669"/>
    <property type="project" value="TreeGrafter"/>
</dbReference>
<dbReference type="AlphaFoldDB" id="A0A6J5YRJ8"/>
<sequence>MERRSRYGVIAASVLIGLSSLSPIAAEAAVTKITYSNWQFAEPGRGDALRAIVDQFNATHSTIKVEPVSIPYASYATTVLTQMGAKSGPDVVTLDYDVMVKAQAAGLVADITGKVITPTSGFAAYDSKFIVDGKRYGIPWQSTGYALICNKALLAAAGAKFPTTFEEFVATVKATTKGTDQYGFAMRNTTPQEGGWWYDLSNWTYGFGGAWTDSKGNPTINSAENLKGVTEYAKFYDAKYIPQGADATTYRRMTWEGKVACNIDNGSVPTIFSDSNPAIKANLQIGKTPFPVAKNAQILIGTSLNAASNKQAASVKFLNWMLQATMQKKIQAAMGAEAIATKILPPAALLKDKPWLKTYAKLADNGVLVLPAGAELKTAEIRKAVIAQVDKVLRSNLSPKDALDAAQAEVKTILGK</sequence>
<organism evidence="4">
    <name type="scientific">freshwater metagenome</name>
    <dbReference type="NCBI Taxonomy" id="449393"/>
    <lineage>
        <taxon>unclassified sequences</taxon>
        <taxon>metagenomes</taxon>
        <taxon>ecological metagenomes</taxon>
    </lineage>
</organism>
<gene>
    <name evidence="4" type="ORF">UFOPK3820_00276</name>
</gene>
<dbReference type="PANTHER" id="PTHR30061:SF50">
    <property type="entry name" value="MALTOSE_MALTODEXTRIN-BINDING PERIPLASMIC PROTEIN"/>
    <property type="match status" value="1"/>
</dbReference>
<keyword evidence="3" id="KW-0732">Signal</keyword>
<accession>A0A6J5YRJ8</accession>
<dbReference type="InterPro" id="IPR006059">
    <property type="entry name" value="SBP"/>
</dbReference>
<dbReference type="GO" id="GO:0055052">
    <property type="term" value="C:ATP-binding cassette (ABC) transporter complex, substrate-binding subunit-containing"/>
    <property type="evidence" value="ECO:0007669"/>
    <property type="project" value="TreeGrafter"/>
</dbReference>
<dbReference type="Pfam" id="PF01547">
    <property type="entry name" value="SBP_bac_1"/>
    <property type="match status" value="1"/>
</dbReference>
<reference evidence="4" key="1">
    <citation type="submission" date="2020-05" db="EMBL/GenBank/DDBJ databases">
        <authorList>
            <person name="Chiriac C."/>
            <person name="Salcher M."/>
            <person name="Ghai R."/>
            <person name="Kavagutti S V."/>
        </authorList>
    </citation>
    <scope>NUCLEOTIDE SEQUENCE</scope>
</reference>
<dbReference type="PANTHER" id="PTHR30061">
    <property type="entry name" value="MALTOSE-BINDING PERIPLASMIC PROTEIN"/>
    <property type="match status" value="1"/>
</dbReference>
<evidence type="ECO:0000256" key="3">
    <source>
        <dbReference type="ARBA" id="ARBA00022729"/>
    </source>
</evidence>